<keyword evidence="2" id="KW-1185">Reference proteome</keyword>
<dbReference type="CDD" id="cd21459">
    <property type="entry name" value="DLC-like_TCTEX1D2"/>
    <property type="match status" value="1"/>
</dbReference>
<accession>A0ABM1FAD2</accession>
<dbReference type="Pfam" id="PF03645">
    <property type="entry name" value="Tctex-1"/>
    <property type="match status" value="1"/>
</dbReference>
<dbReference type="Gene3D" id="3.30.1140.40">
    <property type="entry name" value="Tctex-1"/>
    <property type="match status" value="1"/>
</dbReference>
<sequence length="125" mass="14699">MAEVEEPSEHTYMIRPNFQHKFRPIAVKDCIHEILRNELAGKEYDPEEVSELTKQLSTEIKEKLKELEYERYKIVVQVIIGEQRGEGVKVASRCFWDCDTDNYAQDVYMNDTLFCVAAAFGVYYY</sequence>
<dbReference type="PANTHER" id="PTHR21255:SF7">
    <property type="entry name" value="DYNEIN LIGHT CHAIN TCTEX-TYPE PROTEIN 2B"/>
    <property type="match status" value="1"/>
</dbReference>
<comment type="similarity">
    <text evidence="1">Belongs to the dynein light chain Tctex-type family.</text>
</comment>
<name>A0ABM1FAD2_PRICU</name>
<dbReference type="PANTHER" id="PTHR21255">
    <property type="entry name" value="T-COMPLEX-ASSOCIATED-TESTIS-EXPRESSED 1/ DYNEIN LIGHT CHAIN"/>
    <property type="match status" value="1"/>
</dbReference>
<organism evidence="2 3">
    <name type="scientific">Priapulus caudatus</name>
    <name type="common">Priapulid worm</name>
    <dbReference type="NCBI Taxonomy" id="37621"/>
    <lineage>
        <taxon>Eukaryota</taxon>
        <taxon>Metazoa</taxon>
        <taxon>Ecdysozoa</taxon>
        <taxon>Scalidophora</taxon>
        <taxon>Priapulida</taxon>
        <taxon>Priapulimorpha</taxon>
        <taxon>Priapulimorphida</taxon>
        <taxon>Priapulidae</taxon>
        <taxon>Priapulus</taxon>
    </lineage>
</organism>
<dbReference type="InterPro" id="IPR005334">
    <property type="entry name" value="Tctex-1-like"/>
</dbReference>
<evidence type="ECO:0000256" key="1">
    <source>
        <dbReference type="ARBA" id="ARBA00005361"/>
    </source>
</evidence>
<dbReference type="RefSeq" id="XP_014681405.1">
    <property type="nucleotide sequence ID" value="XM_014825919.1"/>
</dbReference>
<dbReference type="RefSeq" id="XP_014681403.1">
    <property type="nucleotide sequence ID" value="XM_014825917.1"/>
</dbReference>
<gene>
    <name evidence="3 4" type="primary">LOC106821210</name>
</gene>
<reference evidence="3 4" key="1">
    <citation type="submission" date="2025-05" db="UniProtKB">
        <authorList>
            <consortium name="RefSeq"/>
        </authorList>
    </citation>
    <scope>IDENTIFICATION</scope>
</reference>
<protein>
    <submittedName>
        <fullName evidence="3 4">Tctex1 domain-containing protein 2-like</fullName>
    </submittedName>
</protein>
<dbReference type="InterPro" id="IPR038586">
    <property type="entry name" value="Tctex-1-like_sf"/>
</dbReference>
<evidence type="ECO:0000313" key="3">
    <source>
        <dbReference type="RefSeq" id="XP_014681403.1"/>
    </source>
</evidence>
<evidence type="ECO:0000313" key="4">
    <source>
        <dbReference type="RefSeq" id="XP_014681405.1"/>
    </source>
</evidence>
<evidence type="ECO:0000313" key="2">
    <source>
        <dbReference type="Proteomes" id="UP000695022"/>
    </source>
</evidence>
<dbReference type="Proteomes" id="UP000695022">
    <property type="component" value="Unplaced"/>
</dbReference>
<dbReference type="GeneID" id="106821210"/>
<proteinExistence type="inferred from homology"/>